<keyword evidence="2" id="KW-0378">Hydrolase</keyword>
<dbReference type="InterPro" id="IPR045155">
    <property type="entry name" value="Beta-lactam_cat"/>
</dbReference>
<dbReference type="InterPro" id="IPR000871">
    <property type="entry name" value="Beta-lactam_class-A"/>
</dbReference>
<sequence>MTAAERKIQQCFDDAGVFGHLHAVALHDRHREIGVLPDEPVVLASVFKLPLMIAFAQMVDAGELDPTELTTLTPDVRSPGPTGFAAMADPVTVSWRDIARSMMTVSDNTAADALLSVVGLERVRTALAGLGARSTRVVGGIRDLYDALQKDFGSTSLADAIRHLQTVTSPAEFAGFDPANPHNNVGTCRDMLLLLEAVWQDRAASAEQCAFIRGVMAQQVWTQRLSAGFPFDDVVVSGKTGTFVALRHEAGVVEYPNGESYAVAVFTLSTRVRLVLPAADAAIAQAARLAVAALR</sequence>
<reference evidence="2 3" key="1">
    <citation type="submission" date="2020-02" db="EMBL/GenBank/DDBJ databases">
        <authorList>
            <person name="Li X.-J."/>
            <person name="Han X.-M."/>
        </authorList>
    </citation>
    <scope>NUCLEOTIDE SEQUENCE [LARGE SCALE GENOMIC DNA]</scope>
    <source>
        <strain evidence="2 3">CCTCC AB 2017055</strain>
    </source>
</reference>
<dbReference type="PANTHER" id="PTHR35333">
    <property type="entry name" value="BETA-LACTAMASE"/>
    <property type="match status" value="1"/>
</dbReference>
<dbReference type="GO" id="GO:0046677">
    <property type="term" value="P:response to antibiotic"/>
    <property type="evidence" value="ECO:0007669"/>
    <property type="project" value="InterPro"/>
</dbReference>
<dbReference type="GO" id="GO:0008800">
    <property type="term" value="F:beta-lactamase activity"/>
    <property type="evidence" value="ECO:0007669"/>
    <property type="project" value="InterPro"/>
</dbReference>
<name>A0A6L9SBA4_9ACTN</name>
<dbReference type="GO" id="GO:0030655">
    <property type="term" value="P:beta-lactam antibiotic catabolic process"/>
    <property type="evidence" value="ECO:0007669"/>
    <property type="project" value="InterPro"/>
</dbReference>
<dbReference type="Gene3D" id="3.40.710.10">
    <property type="entry name" value="DD-peptidase/beta-lactamase superfamily"/>
    <property type="match status" value="1"/>
</dbReference>
<dbReference type="SUPFAM" id="SSF56601">
    <property type="entry name" value="beta-lactamase/transpeptidase-like"/>
    <property type="match status" value="1"/>
</dbReference>
<evidence type="ECO:0000313" key="3">
    <source>
        <dbReference type="Proteomes" id="UP000475214"/>
    </source>
</evidence>
<dbReference type="Pfam" id="PF13354">
    <property type="entry name" value="Beta-lactamase2"/>
    <property type="match status" value="1"/>
</dbReference>
<feature type="domain" description="Beta-lactamase class A catalytic" evidence="1">
    <location>
        <begin position="28"/>
        <end position="267"/>
    </location>
</feature>
<dbReference type="EMBL" id="JAAGOA010000011">
    <property type="protein sequence ID" value="NEE01821.1"/>
    <property type="molecule type" value="Genomic_DNA"/>
</dbReference>
<dbReference type="PANTHER" id="PTHR35333:SF3">
    <property type="entry name" value="BETA-LACTAMASE-TYPE TRANSPEPTIDASE FOLD CONTAINING PROTEIN"/>
    <property type="match status" value="1"/>
</dbReference>
<dbReference type="InterPro" id="IPR012338">
    <property type="entry name" value="Beta-lactam/transpept-like"/>
</dbReference>
<dbReference type="RefSeq" id="WP_163739807.1">
    <property type="nucleotide sequence ID" value="NZ_JAAGOA010000011.1"/>
</dbReference>
<dbReference type="AlphaFoldDB" id="A0A6L9SBA4"/>
<organism evidence="2 3">
    <name type="scientific">Phytoactinopolyspora halotolerans</name>
    <dbReference type="NCBI Taxonomy" id="1981512"/>
    <lineage>
        <taxon>Bacteria</taxon>
        <taxon>Bacillati</taxon>
        <taxon>Actinomycetota</taxon>
        <taxon>Actinomycetes</taxon>
        <taxon>Jiangellales</taxon>
        <taxon>Jiangellaceae</taxon>
        <taxon>Phytoactinopolyspora</taxon>
    </lineage>
</organism>
<protein>
    <submittedName>
        <fullName evidence="2">Serine hydrolase</fullName>
    </submittedName>
</protein>
<keyword evidence="3" id="KW-1185">Reference proteome</keyword>
<accession>A0A6L9SBA4</accession>
<evidence type="ECO:0000259" key="1">
    <source>
        <dbReference type="Pfam" id="PF13354"/>
    </source>
</evidence>
<gene>
    <name evidence="2" type="ORF">G1H10_16735</name>
</gene>
<dbReference type="Proteomes" id="UP000475214">
    <property type="component" value="Unassembled WGS sequence"/>
</dbReference>
<comment type="caution">
    <text evidence="2">The sequence shown here is derived from an EMBL/GenBank/DDBJ whole genome shotgun (WGS) entry which is preliminary data.</text>
</comment>
<evidence type="ECO:0000313" key="2">
    <source>
        <dbReference type="EMBL" id="NEE01821.1"/>
    </source>
</evidence>
<proteinExistence type="predicted"/>